<dbReference type="PROSITE" id="PS50176">
    <property type="entry name" value="ARM_REPEAT"/>
    <property type="match status" value="1"/>
</dbReference>
<dbReference type="SUPFAM" id="SSF48371">
    <property type="entry name" value="ARM repeat"/>
    <property type="match status" value="1"/>
</dbReference>
<name>A0A7S4EF65_9STRA</name>
<dbReference type="InterPro" id="IPR000225">
    <property type="entry name" value="Armadillo"/>
</dbReference>
<evidence type="ECO:0008006" key="5">
    <source>
        <dbReference type="Google" id="ProtNLM"/>
    </source>
</evidence>
<gene>
    <name evidence="4" type="ORF">PAUS00366_LOCUS2118</name>
</gene>
<feature type="compositionally biased region" description="Low complexity" evidence="3">
    <location>
        <begin position="9"/>
        <end position="28"/>
    </location>
</feature>
<organism evidence="4">
    <name type="scientific">Pseudo-nitzschia australis</name>
    <dbReference type="NCBI Taxonomy" id="44445"/>
    <lineage>
        <taxon>Eukaryota</taxon>
        <taxon>Sar</taxon>
        <taxon>Stramenopiles</taxon>
        <taxon>Ochrophyta</taxon>
        <taxon>Bacillariophyta</taxon>
        <taxon>Bacillariophyceae</taxon>
        <taxon>Bacillariophycidae</taxon>
        <taxon>Bacillariales</taxon>
        <taxon>Bacillariaceae</taxon>
        <taxon>Pseudo-nitzschia</taxon>
    </lineage>
</organism>
<keyword evidence="1" id="KW-0677">Repeat</keyword>
<dbReference type="InterPro" id="IPR011989">
    <property type="entry name" value="ARM-like"/>
</dbReference>
<accession>A0A7S4EF65</accession>
<feature type="region of interest" description="Disordered" evidence="3">
    <location>
        <begin position="1"/>
        <end position="29"/>
    </location>
</feature>
<dbReference type="PANTHER" id="PTHR22895">
    <property type="entry name" value="ARMADILLO REPEAT-CONTAINING PROTEIN 6"/>
    <property type="match status" value="1"/>
</dbReference>
<dbReference type="AlphaFoldDB" id="A0A7S4EF65"/>
<protein>
    <recommendedName>
        <fullName evidence="5">Armadillo repeat-containing domain-containing protein</fullName>
    </recommendedName>
</protein>
<reference evidence="4" key="1">
    <citation type="submission" date="2021-01" db="EMBL/GenBank/DDBJ databases">
        <authorList>
            <person name="Corre E."/>
            <person name="Pelletier E."/>
            <person name="Niang G."/>
            <person name="Scheremetjew M."/>
            <person name="Finn R."/>
            <person name="Kale V."/>
            <person name="Holt S."/>
            <person name="Cochrane G."/>
            <person name="Meng A."/>
            <person name="Brown T."/>
            <person name="Cohen L."/>
        </authorList>
    </citation>
    <scope>NUCLEOTIDE SEQUENCE</scope>
    <source>
        <strain evidence="4">10249 10 AB</strain>
    </source>
</reference>
<feature type="compositionally biased region" description="Low complexity" evidence="3">
    <location>
        <begin position="68"/>
        <end position="77"/>
    </location>
</feature>
<evidence type="ECO:0000256" key="1">
    <source>
        <dbReference type="ARBA" id="ARBA00022737"/>
    </source>
</evidence>
<evidence type="ECO:0000256" key="2">
    <source>
        <dbReference type="PROSITE-ProRule" id="PRU00259"/>
    </source>
</evidence>
<dbReference type="Gene3D" id="1.25.10.10">
    <property type="entry name" value="Leucine-rich Repeat Variant"/>
    <property type="match status" value="4"/>
</dbReference>
<proteinExistence type="predicted"/>
<feature type="region of interest" description="Disordered" evidence="3">
    <location>
        <begin position="63"/>
        <end position="82"/>
    </location>
</feature>
<evidence type="ECO:0000256" key="3">
    <source>
        <dbReference type="SAM" id="MobiDB-lite"/>
    </source>
</evidence>
<sequence>MEEAEAESSHLSSKISDSNHNNNNGSSSCHEIDEASLTYSSTSNPSAISDFSISATNAMSTRTFDSRNNIGTNTNNNDLRSSQHRQLQNLNTTLDAKSPTAAQNAETLKIVEGLEADISGGDYIRFLNELDHRGTGGATTTWEMEEKVVLEGFRLMRYHVIKCQLSNPNVVLFTGEGWVKTIKSKFTAFEQSEAVVVSCITTFLALSSLPGNYKNMIVRRGGVDCAMKTLDQYWRHNKEASSLACALILSLSLNEKEGLNATYGEIVSLVKRFVLLISRGGYGASVALRVLFQFTCHKKKLPDTGKSLLYLVKNTFRDEEKSIVALVNLMKECDARESTVEAAMSLLWRLSVPKDEFDNDPYPITDDTMRSIINAMDSFDSIPIREAGCGTLANMFIGADFPEELSQKAFVSMRGFLLRTESIDEGLATCALHAICNIIDKTIIGTSLLLNERVIEAVIFLMKQYPKSEELIEFACLAIGRAARHNQVIKESLMTLGAFDQVRGAFEEFVITRGDDPSLDVKDASLCAFATLTGCLSGAQAAINTGLVGIFETLSAVETDRDFAVVLDIIVSNTRACVTNDAFSTSLEDTLRQQPQIFSKLMEDSTNDAGATSLVQVLLGAGQTYLESAFSSSEGFQSFLSAMTRYSNSVNFQENGCALLAEIYFHLPYPVNAMGTLQGPWTPQNQRETLVIIQKAMNTHCDQANIQINGCLAILNLLHPVSEPGGNSLDRQAISLAIELSYTAILDCLRTHDSDIDVQKSGISALAVSINVTQTEDFEPWATRIVQQLFYVLLQFTGNYSIQALALDALIIVQKMHPSIKSDYSTSDINTMLILVGSDNSGVAGQSSTLLSSLLRNNPELSSQIMECHDSIEKIFSTLGSKRGELQIHINIYSMLHSLVTFSADCSAGIAQLLDQHNGIHTLCMGITSHTQHRMIAMTLCRILSSVVCYLDKNAFARSRDVIKLSLIEGLENHVENSDVVSAIVGVLSTCCDRDDDFKIYLLEENRVQMIINTMQFSLGSVGLQSSGCNLLSILSNFGAGKEKIGNCGGIQTIINALLAHNDSTEVQRKGLIALKNLATAPTNKPMINEMGGETSVIYALWIHYRHPELVSIGLSALNNISADPLTRTVAKIKDQVLVIVVAAMKSFPMDDRVQKNACFYLKTCSYLQENVLIMRKKSEDLLPLLLQAGENFPHHCRDRANTVVTKITS</sequence>
<dbReference type="PANTHER" id="PTHR22895:SF0">
    <property type="entry name" value="ARMADILLO REPEAT-CONTAINING PROTEIN 6"/>
    <property type="match status" value="1"/>
</dbReference>
<dbReference type="EMBL" id="HBIX01002804">
    <property type="protein sequence ID" value="CAE0709398.1"/>
    <property type="molecule type" value="Transcribed_RNA"/>
</dbReference>
<evidence type="ECO:0000313" key="4">
    <source>
        <dbReference type="EMBL" id="CAE0709398.1"/>
    </source>
</evidence>
<feature type="repeat" description="ARM" evidence="2">
    <location>
        <begin position="1049"/>
        <end position="1093"/>
    </location>
</feature>
<dbReference type="InterPro" id="IPR016024">
    <property type="entry name" value="ARM-type_fold"/>
</dbReference>